<dbReference type="GO" id="GO:0006635">
    <property type="term" value="P:fatty acid beta-oxidation"/>
    <property type="evidence" value="ECO:0007669"/>
    <property type="project" value="TreeGrafter"/>
</dbReference>
<name>A0A5N0VKX6_9PSEU</name>
<evidence type="ECO:0000256" key="1">
    <source>
        <dbReference type="ARBA" id="ARBA00005254"/>
    </source>
</evidence>
<keyword evidence="5" id="KW-1185">Reference proteome</keyword>
<evidence type="ECO:0000313" key="5">
    <source>
        <dbReference type="Proteomes" id="UP000319769"/>
    </source>
</evidence>
<dbReference type="GO" id="GO:0016829">
    <property type="term" value="F:lyase activity"/>
    <property type="evidence" value="ECO:0007669"/>
    <property type="project" value="UniProtKB-KW"/>
</dbReference>
<dbReference type="CDD" id="cd06558">
    <property type="entry name" value="crotonase-like"/>
    <property type="match status" value="1"/>
</dbReference>
<dbReference type="AlphaFoldDB" id="A0A5N0VKX6"/>
<organism evidence="4 5">
    <name type="scientific">Amycolatopsis acidicola</name>
    <dbReference type="NCBI Taxonomy" id="2596893"/>
    <lineage>
        <taxon>Bacteria</taxon>
        <taxon>Bacillati</taxon>
        <taxon>Actinomycetota</taxon>
        <taxon>Actinomycetes</taxon>
        <taxon>Pseudonocardiales</taxon>
        <taxon>Pseudonocardiaceae</taxon>
        <taxon>Amycolatopsis</taxon>
    </lineage>
</organism>
<keyword evidence="2" id="KW-0456">Lyase</keyword>
<evidence type="ECO:0000256" key="3">
    <source>
        <dbReference type="RuleBase" id="RU003707"/>
    </source>
</evidence>
<reference evidence="4" key="1">
    <citation type="submission" date="2019-09" db="EMBL/GenBank/DDBJ databases">
        <authorList>
            <person name="Teo W.F.A."/>
            <person name="Duangmal K."/>
        </authorList>
    </citation>
    <scope>NUCLEOTIDE SEQUENCE [LARGE SCALE GENOMIC DNA]</scope>
    <source>
        <strain evidence="4">K81G1</strain>
    </source>
</reference>
<dbReference type="InterPro" id="IPR014748">
    <property type="entry name" value="Enoyl-CoA_hydra_C"/>
</dbReference>
<dbReference type="SUPFAM" id="SSF52096">
    <property type="entry name" value="ClpP/crotonase"/>
    <property type="match status" value="1"/>
</dbReference>
<dbReference type="InterPro" id="IPR029045">
    <property type="entry name" value="ClpP/crotonase-like_dom_sf"/>
</dbReference>
<dbReference type="EMBL" id="VMNW02000003">
    <property type="protein sequence ID" value="KAA9165994.1"/>
    <property type="molecule type" value="Genomic_DNA"/>
</dbReference>
<accession>A0A5N0VKX6</accession>
<dbReference type="Proteomes" id="UP000319769">
    <property type="component" value="Unassembled WGS sequence"/>
</dbReference>
<proteinExistence type="inferred from homology"/>
<dbReference type="PANTHER" id="PTHR11941:SF130">
    <property type="entry name" value="ENOYL-COA HYDRATASE ECHA12-RELATED"/>
    <property type="match status" value="1"/>
</dbReference>
<sequence length="261" mass="27530">MVRVDEPEPGIIRLTLNRPDRLNALTPALLDRFTEALGTAARSESARVVILSGAGRAFCSGFDLGEIAETGTQGLPELLTHQEGWARAVERVVELPIPVIAAVQGPAVGAGLSLAMAADLRVATPSARFGAAFVRIGLSGADLGLSWSLPRVIGMGAAAELMLTGRGIDGHEAVRLGMVNKLCEGAELAPTALALAREIAANSPFGVRLTKQALRSGVDAPSLRAAVDNENRNQILASRTADMAEALRAREQRREPVYENR</sequence>
<dbReference type="GO" id="GO:0016853">
    <property type="term" value="F:isomerase activity"/>
    <property type="evidence" value="ECO:0007669"/>
    <property type="project" value="UniProtKB-KW"/>
</dbReference>
<dbReference type="PROSITE" id="PS00166">
    <property type="entry name" value="ENOYL_COA_HYDRATASE"/>
    <property type="match status" value="1"/>
</dbReference>
<comment type="caution">
    <text evidence="4">The sequence shown here is derived from an EMBL/GenBank/DDBJ whole genome shotgun (WGS) entry which is preliminary data.</text>
</comment>
<evidence type="ECO:0000313" key="4">
    <source>
        <dbReference type="EMBL" id="KAA9165994.1"/>
    </source>
</evidence>
<protein>
    <submittedName>
        <fullName evidence="4">Enoyl-CoA hydratase/isomerase family protein</fullName>
    </submittedName>
</protein>
<comment type="similarity">
    <text evidence="1 3">Belongs to the enoyl-CoA hydratase/isomerase family.</text>
</comment>
<dbReference type="Gene3D" id="3.90.226.10">
    <property type="entry name" value="2-enoyl-CoA Hydratase, Chain A, domain 1"/>
    <property type="match status" value="1"/>
</dbReference>
<gene>
    <name evidence="4" type="ORF">FPZ12_003315</name>
</gene>
<dbReference type="InterPro" id="IPR018376">
    <property type="entry name" value="Enoyl-CoA_hyd/isom_CS"/>
</dbReference>
<dbReference type="Gene3D" id="1.10.12.10">
    <property type="entry name" value="Lyase 2-enoyl-coa Hydratase, Chain A, domain 2"/>
    <property type="match status" value="1"/>
</dbReference>
<dbReference type="OrthoDB" id="9777711at2"/>
<dbReference type="PANTHER" id="PTHR11941">
    <property type="entry name" value="ENOYL-COA HYDRATASE-RELATED"/>
    <property type="match status" value="1"/>
</dbReference>
<dbReference type="Pfam" id="PF00378">
    <property type="entry name" value="ECH_1"/>
    <property type="match status" value="1"/>
</dbReference>
<dbReference type="RefSeq" id="WP_144748691.1">
    <property type="nucleotide sequence ID" value="NZ_VMNW02000003.1"/>
</dbReference>
<dbReference type="InterPro" id="IPR001753">
    <property type="entry name" value="Enoyl-CoA_hydra/iso"/>
</dbReference>
<evidence type="ECO:0000256" key="2">
    <source>
        <dbReference type="ARBA" id="ARBA00023239"/>
    </source>
</evidence>